<dbReference type="Proteomes" id="UP001460270">
    <property type="component" value="Unassembled WGS sequence"/>
</dbReference>
<proteinExistence type="predicted"/>
<feature type="region of interest" description="Disordered" evidence="1">
    <location>
        <begin position="68"/>
        <end position="104"/>
    </location>
</feature>
<feature type="compositionally biased region" description="Polar residues" evidence="1">
    <location>
        <begin position="94"/>
        <end position="104"/>
    </location>
</feature>
<evidence type="ECO:0000313" key="3">
    <source>
        <dbReference type="Proteomes" id="UP001460270"/>
    </source>
</evidence>
<evidence type="ECO:0000256" key="1">
    <source>
        <dbReference type="SAM" id="MobiDB-lite"/>
    </source>
</evidence>
<name>A0AAW0Q386_9GOBI</name>
<protein>
    <submittedName>
        <fullName evidence="2">Uncharacterized protein</fullName>
    </submittedName>
</protein>
<sequence length="188" mass="20959">MFGEWSWSVWKDLTTKQRHRPHERGGRDNGLFKCPVSGRFSRAEEQCGVVWSSGQGLTHGDCEKAWTPITAPGKDSSRTKGETLSTAGARRSSEVSTPHNVTKPSGWTFLHTPSACSRHMSEVHRPGTVHRQGRAACGLCHFSLHHVPLSALKDLAQTYATRQPQCPWPPLPRAKSHVRVEEERDCDT</sequence>
<comment type="caution">
    <text evidence="2">The sequence shown here is derived from an EMBL/GenBank/DDBJ whole genome shotgun (WGS) entry which is preliminary data.</text>
</comment>
<dbReference type="AlphaFoldDB" id="A0AAW0Q386"/>
<gene>
    <name evidence="2" type="ORF">WMY93_002826</name>
</gene>
<keyword evidence="3" id="KW-1185">Reference proteome</keyword>
<feature type="compositionally biased region" description="Basic and acidic residues" evidence="1">
    <location>
        <begin position="178"/>
        <end position="188"/>
    </location>
</feature>
<reference evidence="3" key="1">
    <citation type="submission" date="2024-04" db="EMBL/GenBank/DDBJ databases">
        <title>Salinicola lusitanus LLJ914,a marine bacterium isolated from the Okinawa Trough.</title>
        <authorList>
            <person name="Li J."/>
        </authorList>
    </citation>
    <scope>NUCLEOTIDE SEQUENCE [LARGE SCALE GENOMIC DNA]</scope>
</reference>
<accession>A0AAW0Q386</accession>
<feature type="region of interest" description="Disordered" evidence="1">
    <location>
        <begin position="162"/>
        <end position="188"/>
    </location>
</feature>
<dbReference type="EMBL" id="JBBPFD010000002">
    <property type="protein sequence ID" value="KAK7939500.1"/>
    <property type="molecule type" value="Genomic_DNA"/>
</dbReference>
<evidence type="ECO:0000313" key="2">
    <source>
        <dbReference type="EMBL" id="KAK7939500.1"/>
    </source>
</evidence>
<organism evidence="2 3">
    <name type="scientific">Mugilogobius chulae</name>
    <name type="common">yellowstripe goby</name>
    <dbReference type="NCBI Taxonomy" id="88201"/>
    <lineage>
        <taxon>Eukaryota</taxon>
        <taxon>Metazoa</taxon>
        <taxon>Chordata</taxon>
        <taxon>Craniata</taxon>
        <taxon>Vertebrata</taxon>
        <taxon>Euteleostomi</taxon>
        <taxon>Actinopterygii</taxon>
        <taxon>Neopterygii</taxon>
        <taxon>Teleostei</taxon>
        <taxon>Neoteleostei</taxon>
        <taxon>Acanthomorphata</taxon>
        <taxon>Gobiaria</taxon>
        <taxon>Gobiiformes</taxon>
        <taxon>Gobioidei</taxon>
        <taxon>Gobiidae</taxon>
        <taxon>Gobionellinae</taxon>
        <taxon>Mugilogobius</taxon>
    </lineage>
</organism>